<evidence type="ECO:0000256" key="7">
    <source>
        <dbReference type="ARBA" id="ARBA00023242"/>
    </source>
</evidence>
<keyword evidence="5" id="KW-0808">Transferase</keyword>
<dbReference type="SUPFAM" id="SSF82199">
    <property type="entry name" value="SET domain"/>
    <property type="match status" value="1"/>
</dbReference>
<dbReference type="InterPro" id="IPR001214">
    <property type="entry name" value="SET_dom"/>
</dbReference>
<comment type="subcellular location">
    <subcellularLocation>
        <location evidence="2">Cytoplasm</location>
    </subcellularLocation>
    <subcellularLocation>
        <location evidence="1">Nucleus</location>
    </subcellularLocation>
</comment>
<evidence type="ECO:0000259" key="9">
    <source>
        <dbReference type="PROSITE" id="PS50280"/>
    </source>
</evidence>
<sequence>MIIPFDILYEGFCNRIRSCGKSETILDLMKKGGSDISRIRILLTEEPDLCSLLGRNISDFFERKDEAVATKLWKRGSVGKSLELLTEAFARCPTPMCFEEKIISAFDEDKAKIILPTFMQAPLKEITDVAETNIMQGILYDRGCLLFSSKRYLAAYKDLMRAWLLNYPKTLDLSFRIAVCCFECGELDIGKELLQCTAQHLRTMSMTNEEKSVWTMNIVKALKAIEISRKHTPSKTQCGYINDSLPTTNNIIEEFAALHGGESQKISRTSEVLELQFSPEKGRHMVAQTDIPPGATVIAEMPYAWTISKLSYHKFCHWCLLRVESGIPCSSCASAVFCNATCRQHAMNAFHGKECKLLKLLDSSQKLGNMALLCFRTVLITSLSTVLQCANLLSQDTLSHDIIMGLNDNNKLDSSSYLAVFAQTPNSEQRQAADILKRTFSAVYLTLALKHVGYFETVENGKSTEEDTKGLSEQEISVAALMLRHLQGASCNAYGINYIENRVNIMSEEGKQRHLQIDEVGGATYAVISTTNHSCNPNAYRINIPGRMCLVKTLRDIGKGEQIFDGYGPLYLTETRQERISKLQTQYLFRCSCLPCSEDWPMYKDLQKASIKYKCSSCLCELKVDGKNMHNKLKCPYCDKVTDMKKLLSTLKEQKETFSLVKASIIAETFQPFDKDIEAIITKYIQLCQKAYLDPCIESVEAQEMLKLFWNISIRNS</sequence>
<dbReference type="Gene3D" id="2.170.270.10">
    <property type="entry name" value="SET domain"/>
    <property type="match status" value="1"/>
</dbReference>
<proteinExistence type="predicted"/>
<dbReference type="InterPro" id="IPR044421">
    <property type="entry name" value="SMYD4_SET"/>
</dbReference>
<dbReference type="PROSITE" id="PS50280">
    <property type="entry name" value="SET"/>
    <property type="match status" value="1"/>
</dbReference>
<dbReference type="PANTHER" id="PTHR46165">
    <property type="entry name" value="SET AND MYND DOMAIN-CONTAINING PROTEIN 4"/>
    <property type="match status" value="1"/>
</dbReference>
<evidence type="ECO:0000313" key="11">
    <source>
        <dbReference type="Proteomes" id="UP001642540"/>
    </source>
</evidence>
<accession>A0ABP1RBB2</accession>
<dbReference type="Proteomes" id="UP001642540">
    <property type="component" value="Unassembled WGS sequence"/>
</dbReference>
<name>A0ABP1RBB2_9HEXA</name>
<gene>
    <name evidence="10" type="ORF">ODALV1_LOCUS19492</name>
</gene>
<reference evidence="10 11" key="1">
    <citation type="submission" date="2024-08" db="EMBL/GenBank/DDBJ databases">
        <authorList>
            <person name="Cucini C."/>
            <person name="Frati F."/>
        </authorList>
    </citation>
    <scope>NUCLEOTIDE SEQUENCE [LARGE SCALE GENOMIC DNA]</scope>
</reference>
<protein>
    <recommendedName>
        <fullName evidence="9">SET domain-containing protein</fullName>
    </recommendedName>
</protein>
<keyword evidence="7" id="KW-0539">Nucleus</keyword>
<keyword evidence="3" id="KW-0963">Cytoplasm</keyword>
<feature type="domain" description="SET" evidence="9">
    <location>
        <begin position="271"/>
        <end position="568"/>
    </location>
</feature>
<dbReference type="InterPro" id="IPR046341">
    <property type="entry name" value="SET_dom_sf"/>
</dbReference>
<evidence type="ECO:0000313" key="10">
    <source>
        <dbReference type="EMBL" id="CAL8121684.1"/>
    </source>
</evidence>
<dbReference type="PANTHER" id="PTHR46165:SF2">
    <property type="entry name" value="SET AND MYND DOMAIN-CONTAINING PROTEIN 4"/>
    <property type="match status" value="1"/>
</dbReference>
<dbReference type="Gene3D" id="6.10.140.2220">
    <property type="match status" value="1"/>
</dbReference>
<evidence type="ECO:0000256" key="6">
    <source>
        <dbReference type="ARBA" id="ARBA00022691"/>
    </source>
</evidence>
<dbReference type="Gene3D" id="1.10.220.160">
    <property type="match status" value="1"/>
</dbReference>
<evidence type="ECO:0000256" key="8">
    <source>
        <dbReference type="ARBA" id="ARBA00048985"/>
    </source>
</evidence>
<evidence type="ECO:0000256" key="4">
    <source>
        <dbReference type="ARBA" id="ARBA00022603"/>
    </source>
</evidence>
<comment type="caution">
    <text evidence="10">The sequence shown here is derived from an EMBL/GenBank/DDBJ whole genome shotgun (WGS) entry which is preliminary data.</text>
</comment>
<keyword evidence="11" id="KW-1185">Reference proteome</keyword>
<dbReference type="SUPFAM" id="SSF144232">
    <property type="entry name" value="HIT/MYND zinc finger-like"/>
    <property type="match status" value="1"/>
</dbReference>
<evidence type="ECO:0000256" key="1">
    <source>
        <dbReference type="ARBA" id="ARBA00004123"/>
    </source>
</evidence>
<keyword evidence="4" id="KW-0489">Methyltransferase</keyword>
<evidence type="ECO:0000256" key="5">
    <source>
        <dbReference type="ARBA" id="ARBA00022679"/>
    </source>
</evidence>
<organism evidence="10 11">
    <name type="scientific">Orchesella dallaii</name>
    <dbReference type="NCBI Taxonomy" id="48710"/>
    <lineage>
        <taxon>Eukaryota</taxon>
        <taxon>Metazoa</taxon>
        <taxon>Ecdysozoa</taxon>
        <taxon>Arthropoda</taxon>
        <taxon>Hexapoda</taxon>
        <taxon>Collembola</taxon>
        <taxon>Entomobryomorpha</taxon>
        <taxon>Entomobryoidea</taxon>
        <taxon>Orchesellidae</taxon>
        <taxon>Orchesellinae</taxon>
        <taxon>Orchesella</taxon>
    </lineage>
</organism>
<keyword evidence="6" id="KW-0949">S-adenosyl-L-methionine</keyword>
<dbReference type="CDD" id="cd10536">
    <property type="entry name" value="SET_SMYD4"/>
    <property type="match status" value="1"/>
</dbReference>
<dbReference type="InterPro" id="IPR052097">
    <property type="entry name" value="SET-MYND_domain_protein"/>
</dbReference>
<evidence type="ECO:0000256" key="2">
    <source>
        <dbReference type="ARBA" id="ARBA00004496"/>
    </source>
</evidence>
<dbReference type="EMBL" id="CAXLJM020000066">
    <property type="protein sequence ID" value="CAL8121684.1"/>
    <property type="molecule type" value="Genomic_DNA"/>
</dbReference>
<evidence type="ECO:0000256" key="3">
    <source>
        <dbReference type="ARBA" id="ARBA00022490"/>
    </source>
</evidence>
<comment type="catalytic activity">
    <reaction evidence="8">
        <text>L-lysyl-[protein] + S-adenosyl-L-methionine = N(6)-methyl-L-lysyl-[protein] + S-adenosyl-L-homocysteine + H(+)</text>
        <dbReference type="Rhea" id="RHEA:51736"/>
        <dbReference type="Rhea" id="RHEA-COMP:9752"/>
        <dbReference type="Rhea" id="RHEA-COMP:13053"/>
        <dbReference type="ChEBI" id="CHEBI:15378"/>
        <dbReference type="ChEBI" id="CHEBI:29969"/>
        <dbReference type="ChEBI" id="CHEBI:57856"/>
        <dbReference type="ChEBI" id="CHEBI:59789"/>
        <dbReference type="ChEBI" id="CHEBI:61929"/>
    </reaction>
</comment>
<dbReference type="Pfam" id="PF00856">
    <property type="entry name" value="SET"/>
    <property type="match status" value="1"/>
</dbReference>